<dbReference type="RefSeq" id="WP_183347211.1">
    <property type="nucleotide sequence ID" value="NZ_BLXY01000003.1"/>
</dbReference>
<sequence length="215" mass="23842">MNLESEIAQSVTAAKPLYSQAFNDENGEKMRKQVLLVVVALLSVNTSALAGEKQKDFNFNSQIGIAEITPTGDGCLTISNSTLPENQKIKLVIIEKQQKVIEKEVHKKLKASCSRNPETPPDASFYSFSTRKEEHFDPAIAVVGFTGNFKTVKGKVRADLDGNGTAESFRSCTSNEGLHLTVWAGEALNSKRQWHEYYYLGYDVEPSCKPADYKE</sequence>
<evidence type="ECO:0000313" key="2">
    <source>
        <dbReference type="EMBL" id="UPU34304.1"/>
    </source>
</evidence>
<dbReference type="Proteomes" id="UP000831485">
    <property type="component" value="Chromosome"/>
</dbReference>
<protein>
    <submittedName>
        <fullName evidence="1">Uncharacterized protein</fullName>
    </submittedName>
</protein>
<organism evidence="1 3">
    <name type="scientific">Geomonas paludis</name>
    <dbReference type="NCBI Taxonomy" id="2740185"/>
    <lineage>
        <taxon>Bacteria</taxon>
        <taxon>Pseudomonadati</taxon>
        <taxon>Thermodesulfobacteriota</taxon>
        <taxon>Desulfuromonadia</taxon>
        <taxon>Geobacterales</taxon>
        <taxon>Geobacteraceae</taxon>
        <taxon>Geomonas</taxon>
    </lineage>
</organism>
<dbReference type="Proteomes" id="UP000568888">
    <property type="component" value="Unassembled WGS sequence"/>
</dbReference>
<dbReference type="EMBL" id="BLXY01000003">
    <property type="protein sequence ID" value="GFO64286.1"/>
    <property type="molecule type" value="Genomic_DNA"/>
</dbReference>
<accession>A0A6V8MVS9</accession>
<reference evidence="1" key="2">
    <citation type="journal article" date="2021" name="Int. J. Syst. Evol. Microbiol.">
        <title>Geomonas silvestris sp. nov., Geomonas paludis sp. nov. and Geomonas limicola sp. nov., isolated from terrestrial environments, and emended description of the genus Geomonas.</title>
        <authorList>
            <person name="Itoh H."/>
            <person name="Xu Z."/>
            <person name="Masuda Y."/>
            <person name="Ushijima N."/>
            <person name="Hayakawa C."/>
            <person name="Shiratori Y."/>
            <person name="Senoo K."/>
        </authorList>
    </citation>
    <scope>NUCLEOTIDE SEQUENCE</scope>
    <source>
        <strain evidence="1">Red736</strain>
    </source>
</reference>
<evidence type="ECO:0000313" key="1">
    <source>
        <dbReference type="EMBL" id="GFO64286.1"/>
    </source>
</evidence>
<name>A0A6V8MVS9_9BACT</name>
<dbReference type="AlphaFoldDB" id="A0A6V8MVS9"/>
<gene>
    <name evidence="1" type="ORF">GMPD_22050</name>
    <name evidence="2" type="ORF">M1B72_12675</name>
</gene>
<reference evidence="2" key="3">
    <citation type="submission" date="2022-04" db="EMBL/GenBank/DDBJ databases">
        <authorList>
            <person name="Liu G."/>
        </authorList>
    </citation>
    <scope>NUCLEOTIDE SEQUENCE</scope>
    <source>
        <strain evidence="2">RG22</strain>
    </source>
</reference>
<dbReference type="EMBL" id="CP096574">
    <property type="protein sequence ID" value="UPU34304.1"/>
    <property type="molecule type" value="Genomic_DNA"/>
</dbReference>
<proteinExistence type="predicted"/>
<evidence type="ECO:0000313" key="4">
    <source>
        <dbReference type="Proteomes" id="UP000831485"/>
    </source>
</evidence>
<keyword evidence="4" id="KW-1185">Reference proteome</keyword>
<evidence type="ECO:0000313" key="3">
    <source>
        <dbReference type="Proteomes" id="UP000568888"/>
    </source>
</evidence>
<reference evidence="3" key="1">
    <citation type="submission" date="2020-06" db="EMBL/GenBank/DDBJ databases">
        <title>Draft genomic sequecing of Geomonas sp. Red736.</title>
        <authorList>
            <person name="Itoh H."/>
            <person name="Xu Z.X."/>
            <person name="Ushijima N."/>
            <person name="Masuda Y."/>
            <person name="Shiratori Y."/>
            <person name="Senoo K."/>
        </authorList>
    </citation>
    <scope>NUCLEOTIDE SEQUENCE [LARGE SCALE GENOMIC DNA]</scope>
    <source>
        <strain evidence="3">Red736</strain>
    </source>
</reference>